<dbReference type="Gene3D" id="3.40.50.2000">
    <property type="entry name" value="Glycogen Phosphorylase B"/>
    <property type="match status" value="2"/>
</dbReference>
<protein>
    <submittedName>
        <fullName evidence="1">Glycosyltransferase</fullName>
    </submittedName>
</protein>
<dbReference type="PANTHER" id="PTHR48044:SF22">
    <property type="entry name" value="GLYCOSYLTRANSFERASE"/>
    <property type="match status" value="1"/>
</dbReference>
<proteinExistence type="predicted"/>
<evidence type="ECO:0000313" key="1">
    <source>
        <dbReference type="EMBL" id="KAJ4746696.1"/>
    </source>
</evidence>
<sequence length="97" mass="10770">MGVPILAWPMHSDQPWNAVLVCNDLKVGVIVRDWDRRNEILLAGEIEEAIKKVMVYDSGDEIKQRTKKLGEDVMQAAADGGSSNIELLGFIAHVTRP</sequence>
<accession>A0AAV8BVY6</accession>
<gene>
    <name evidence="1" type="ORF">LUZ62_081101</name>
</gene>
<evidence type="ECO:0000313" key="2">
    <source>
        <dbReference type="Proteomes" id="UP001140206"/>
    </source>
</evidence>
<reference evidence="1" key="1">
    <citation type="submission" date="2022-08" db="EMBL/GenBank/DDBJ databases">
        <authorList>
            <person name="Marques A."/>
        </authorList>
    </citation>
    <scope>NUCLEOTIDE SEQUENCE</scope>
    <source>
        <strain evidence="1">RhyPub2mFocal</strain>
        <tissue evidence="1">Leaves</tissue>
    </source>
</reference>
<dbReference type="GO" id="GO:1901135">
    <property type="term" value="P:carbohydrate derivative metabolic process"/>
    <property type="evidence" value="ECO:0007669"/>
    <property type="project" value="UniProtKB-ARBA"/>
</dbReference>
<dbReference type="PANTHER" id="PTHR48044">
    <property type="entry name" value="GLYCOSYLTRANSFERASE"/>
    <property type="match status" value="1"/>
</dbReference>
<comment type="caution">
    <text evidence="1">The sequence shown here is derived from an EMBL/GenBank/DDBJ whole genome shotgun (WGS) entry which is preliminary data.</text>
</comment>
<name>A0AAV8BVY6_9POAL</name>
<dbReference type="AlphaFoldDB" id="A0AAV8BVY6"/>
<dbReference type="SUPFAM" id="SSF53756">
    <property type="entry name" value="UDP-Glycosyltransferase/glycogen phosphorylase"/>
    <property type="match status" value="1"/>
</dbReference>
<organism evidence="1 2">
    <name type="scientific">Rhynchospora pubera</name>
    <dbReference type="NCBI Taxonomy" id="906938"/>
    <lineage>
        <taxon>Eukaryota</taxon>
        <taxon>Viridiplantae</taxon>
        <taxon>Streptophyta</taxon>
        <taxon>Embryophyta</taxon>
        <taxon>Tracheophyta</taxon>
        <taxon>Spermatophyta</taxon>
        <taxon>Magnoliopsida</taxon>
        <taxon>Liliopsida</taxon>
        <taxon>Poales</taxon>
        <taxon>Cyperaceae</taxon>
        <taxon>Cyperoideae</taxon>
        <taxon>Rhynchosporeae</taxon>
        <taxon>Rhynchospora</taxon>
    </lineage>
</organism>
<dbReference type="Proteomes" id="UP001140206">
    <property type="component" value="Chromosome 5"/>
</dbReference>
<keyword evidence="2" id="KW-1185">Reference proteome</keyword>
<dbReference type="EMBL" id="JAMFTS010000005">
    <property type="protein sequence ID" value="KAJ4746696.1"/>
    <property type="molecule type" value="Genomic_DNA"/>
</dbReference>
<dbReference type="GO" id="GO:0008194">
    <property type="term" value="F:UDP-glycosyltransferase activity"/>
    <property type="evidence" value="ECO:0007669"/>
    <property type="project" value="UniProtKB-ARBA"/>
</dbReference>